<evidence type="ECO:0000313" key="6">
    <source>
        <dbReference type="EMBL" id="GMI95254.1"/>
    </source>
</evidence>
<keyword evidence="7" id="KW-1185">Reference proteome</keyword>
<comment type="catalytic activity">
    <reaction evidence="4">
        <text>Hydrolysis of (1-&gt;4)-alpha-D-glucosidic linkages in polysaccharides so as to remove successive maltose units from the non-reducing ends of the chains.</text>
        <dbReference type="EC" id="3.2.1.2"/>
    </reaction>
</comment>
<evidence type="ECO:0000256" key="4">
    <source>
        <dbReference type="RuleBase" id="RU000509"/>
    </source>
</evidence>
<keyword evidence="3 4" id="KW-0624">Polysaccharide degradation</keyword>
<dbReference type="Proteomes" id="UP001165190">
    <property type="component" value="Unassembled WGS sequence"/>
</dbReference>
<feature type="region of interest" description="Disordered" evidence="5">
    <location>
        <begin position="1"/>
        <end position="43"/>
    </location>
</feature>
<comment type="similarity">
    <text evidence="1 4">Belongs to the glycosyl hydrolase 14 family.</text>
</comment>
<comment type="caution">
    <text evidence="6">The sequence shown here is derived from an EMBL/GenBank/DDBJ whole genome shotgun (WGS) entry which is preliminary data.</text>
</comment>
<gene>
    <name evidence="6" type="ORF">HRI_003194700</name>
</gene>
<dbReference type="PANTHER" id="PTHR31352">
    <property type="entry name" value="BETA-AMYLASE 1, CHLOROPLASTIC"/>
    <property type="match status" value="1"/>
</dbReference>
<dbReference type="PRINTS" id="PR00750">
    <property type="entry name" value="BETAAMYLASE"/>
</dbReference>
<dbReference type="GO" id="GO:0016161">
    <property type="term" value="F:beta-amylase activity"/>
    <property type="evidence" value="ECO:0007669"/>
    <property type="project" value="UniProtKB-EC"/>
</dbReference>
<dbReference type="PANTHER" id="PTHR31352:SF47">
    <property type="entry name" value="BETA-AMYLASE 7"/>
    <property type="match status" value="1"/>
</dbReference>
<feature type="compositionally biased region" description="Low complexity" evidence="5">
    <location>
        <begin position="8"/>
        <end position="32"/>
    </location>
</feature>
<keyword evidence="2 4" id="KW-0119">Carbohydrate metabolism</keyword>
<keyword evidence="4" id="KW-0326">Glycosidase</keyword>
<evidence type="ECO:0000256" key="1">
    <source>
        <dbReference type="ARBA" id="ARBA00005652"/>
    </source>
</evidence>
<name>A0A9W7MCH1_HIBTR</name>
<evidence type="ECO:0000256" key="5">
    <source>
        <dbReference type="SAM" id="MobiDB-lite"/>
    </source>
</evidence>
<dbReference type="GO" id="GO:0000272">
    <property type="term" value="P:polysaccharide catabolic process"/>
    <property type="evidence" value="ECO:0007669"/>
    <property type="project" value="UniProtKB-KW"/>
</dbReference>
<dbReference type="AlphaFoldDB" id="A0A9W7MCH1"/>
<protein>
    <recommendedName>
        <fullName evidence="4">Beta-amylase</fullName>
        <ecNumber evidence="4">3.2.1.2</ecNumber>
    </recommendedName>
</protein>
<sequence length="210" mass="22887">MNDVFSLQSSTPAAGTSAGMTSSSSQMMSQQTPSPPTTLQGVSSGYRTTVEYNACNMKGVFMPTPSPYDLSSTAHAQSSGMVADGGEQTGRLPPIPGSMEIINDKQIIGLLTKLPERDFAGTPYVSVYVMLPLGVVNMKCELADPDGLLKQLRVLKSINVDGIMVDCWWGIVEAHAPREYNWNGYQRLFQMVRELKLKLQMSFQYGCICG</sequence>
<dbReference type="SUPFAM" id="SSF51445">
    <property type="entry name" value="(Trans)glycosidases"/>
    <property type="match status" value="1"/>
</dbReference>
<reference evidence="6" key="1">
    <citation type="submission" date="2023-05" db="EMBL/GenBank/DDBJ databases">
        <title>Genome and transcriptome analyses reveal genes involved in the formation of fine ridges on petal epidermal cells in Hibiscus trionum.</title>
        <authorList>
            <person name="Koshimizu S."/>
            <person name="Masuda S."/>
            <person name="Ishii T."/>
            <person name="Shirasu K."/>
            <person name="Hoshino A."/>
            <person name="Arita M."/>
        </authorList>
    </citation>
    <scope>NUCLEOTIDE SEQUENCE</scope>
    <source>
        <strain evidence="6">Hamamatsu line</strain>
    </source>
</reference>
<proteinExistence type="inferred from homology"/>
<dbReference type="InterPro" id="IPR017853">
    <property type="entry name" value="GH"/>
</dbReference>
<dbReference type="Gene3D" id="3.20.20.80">
    <property type="entry name" value="Glycosidases"/>
    <property type="match status" value="1"/>
</dbReference>
<dbReference type="InterPro" id="IPR001554">
    <property type="entry name" value="Glyco_hydro_14"/>
</dbReference>
<dbReference type="EMBL" id="BSYR01000027">
    <property type="protein sequence ID" value="GMI95254.1"/>
    <property type="molecule type" value="Genomic_DNA"/>
</dbReference>
<evidence type="ECO:0000313" key="7">
    <source>
        <dbReference type="Proteomes" id="UP001165190"/>
    </source>
</evidence>
<organism evidence="6 7">
    <name type="scientific">Hibiscus trionum</name>
    <name type="common">Flower of an hour</name>
    <dbReference type="NCBI Taxonomy" id="183268"/>
    <lineage>
        <taxon>Eukaryota</taxon>
        <taxon>Viridiplantae</taxon>
        <taxon>Streptophyta</taxon>
        <taxon>Embryophyta</taxon>
        <taxon>Tracheophyta</taxon>
        <taxon>Spermatophyta</taxon>
        <taxon>Magnoliopsida</taxon>
        <taxon>eudicotyledons</taxon>
        <taxon>Gunneridae</taxon>
        <taxon>Pentapetalae</taxon>
        <taxon>rosids</taxon>
        <taxon>malvids</taxon>
        <taxon>Malvales</taxon>
        <taxon>Malvaceae</taxon>
        <taxon>Malvoideae</taxon>
        <taxon>Hibiscus</taxon>
    </lineage>
</organism>
<dbReference type="OrthoDB" id="1660156at2759"/>
<evidence type="ECO:0000256" key="2">
    <source>
        <dbReference type="ARBA" id="ARBA00023277"/>
    </source>
</evidence>
<keyword evidence="4" id="KW-0378">Hydrolase</keyword>
<evidence type="ECO:0000256" key="3">
    <source>
        <dbReference type="ARBA" id="ARBA00023326"/>
    </source>
</evidence>
<dbReference type="EC" id="3.2.1.2" evidence="4"/>
<dbReference type="Pfam" id="PF01373">
    <property type="entry name" value="Glyco_hydro_14"/>
    <property type="match status" value="1"/>
</dbReference>
<accession>A0A9W7MCH1</accession>